<evidence type="ECO:0000256" key="1">
    <source>
        <dbReference type="ARBA" id="ARBA00009601"/>
    </source>
</evidence>
<comment type="similarity">
    <text evidence="1 9">Belongs to the ITPK1 family.</text>
</comment>
<keyword evidence="15" id="KW-1185">Reference proteome</keyword>
<dbReference type="EMBL" id="ABEU02000011">
    <property type="protein sequence ID" value="PNR45287.1"/>
    <property type="molecule type" value="Genomic_DNA"/>
</dbReference>
<dbReference type="FunCoup" id="A9RIR3">
    <property type="interactions" value="2258"/>
</dbReference>
<feature type="binding site" evidence="11">
    <location>
        <position position="280"/>
    </location>
    <ligand>
        <name>Mg(2+)</name>
        <dbReference type="ChEBI" id="CHEBI:18420"/>
        <label>1</label>
    </ligand>
</feature>
<comment type="catalytic activity">
    <reaction evidence="9">
        <text>1D-myo-inositol 3,4,5,6-tetrakisphosphate + ATP = 1D-myo-inositol 1,3,4,5,6-pentakisphosphate + ADP + H(+)</text>
        <dbReference type="Rhea" id="RHEA:12452"/>
        <dbReference type="ChEBI" id="CHEBI:15378"/>
        <dbReference type="ChEBI" id="CHEBI:30616"/>
        <dbReference type="ChEBI" id="CHEBI:57539"/>
        <dbReference type="ChEBI" id="CHEBI:57733"/>
        <dbReference type="ChEBI" id="CHEBI:456216"/>
        <dbReference type="EC" id="2.7.1.134"/>
    </reaction>
</comment>
<feature type="binding site" evidence="10">
    <location>
        <position position="143"/>
    </location>
    <ligand>
        <name>ATP</name>
        <dbReference type="ChEBI" id="CHEBI:30616"/>
    </ligand>
</feature>
<evidence type="ECO:0000256" key="9">
    <source>
        <dbReference type="PIRNR" id="PIRNR038186"/>
    </source>
</evidence>
<dbReference type="GO" id="GO:0000287">
    <property type="term" value="F:magnesium ion binding"/>
    <property type="evidence" value="ECO:0007669"/>
    <property type="project" value="InterPro"/>
</dbReference>
<dbReference type="EnsemblPlants" id="Pp3c11_15230V3.1">
    <property type="protein sequence ID" value="PAC:32959315.CDS.1"/>
    <property type="gene ID" value="Pp3c11_15230"/>
</dbReference>
<evidence type="ECO:0000256" key="6">
    <source>
        <dbReference type="ARBA" id="ARBA00022777"/>
    </source>
</evidence>
<dbReference type="PaxDb" id="3218-PP1S11_333V6.1"/>
<comment type="cofactor">
    <cofactor evidence="9 11">
        <name>Mg(2+)</name>
        <dbReference type="ChEBI" id="CHEBI:18420"/>
    </cofactor>
    <text evidence="9 11">Binds 2 magnesium ions per subunit.</text>
</comment>
<keyword evidence="7 9" id="KW-0067">ATP-binding</keyword>
<reference evidence="14" key="3">
    <citation type="submission" date="2020-12" db="UniProtKB">
        <authorList>
            <consortium name="EnsemblPlants"/>
        </authorList>
    </citation>
    <scope>IDENTIFICATION</scope>
</reference>
<dbReference type="EC" id="2.7.1.134" evidence="9"/>
<dbReference type="PANTHER" id="PTHR14217:SF24">
    <property type="entry name" value="INOSITOL-TETRAKISPHOSPHATE 1-KINASE 1"/>
    <property type="match status" value="1"/>
</dbReference>
<feature type="binding site" evidence="10">
    <location>
        <position position="186"/>
    </location>
    <ligand>
        <name>1D-myo-inositol 1,3,4-trisphosphate</name>
        <dbReference type="ChEBI" id="CHEBI:58414"/>
    </ligand>
</feature>
<keyword evidence="8 9" id="KW-0460">Magnesium</keyword>
<evidence type="ECO:0000256" key="8">
    <source>
        <dbReference type="ARBA" id="ARBA00022842"/>
    </source>
</evidence>
<organism evidence="13">
    <name type="scientific">Physcomitrium patens</name>
    <name type="common">Spreading-leaved earth moss</name>
    <name type="synonym">Physcomitrella patens</name>
    <dbReference type="NCBI Taxonomy" id="3218"/>
    <lineage>
        <taxon>Eukaryota</taxon>
        <taxon>Viridiplantae</taxon>
        <taxon>Streptophyta</taxon>
        <taxon>Embryophyta</taxon>
        <taxon>Bryophyta</taxon>
        <taxon>Bryophytina</taxon>
        <taxon>Bryopsida</taxon>
        <taxon>Funariidae</taxon>
        <taxon>Funariales</taxon>
        <taxon>Funariaceae</taxon>
        <taxon>Physcomitrium</taxon>
    </lineage>
</organism>
<dbReference type="Proteomes" id="UP000006727">
    <property type="component" value="Chromosome 11"/>
</dbReference>
<feature type="binding site" evidence="10">
    <location>
        <position position="94"/>
    </location>
    <ligand>
        <name>ATP</name>
        <dbReference type="ChEBI" id="CHEBI:30616"/>
    </ligand>
</feature>
<protein>
    <recommendedName>
        <fullName evidence="9">Inositol-tetrakisphosphate 1-kinase</fullName>
        <ecNumber evidence="9">2.7.1.134</ecNumber>
    </recommendedName>
</protein>
<feature type="domain" description="ATP-grasp" evidence="12">
    <location>
        <begin position="105"/>
        <end position="324"/>
    </location>
</feature>
<dbReference type="EnsemblPlants" id="Pp3c11_15230V3.2">
    <property type="protein sequence ID" value="PAC:32959316.CDS.1"/>
    <property type="gene ID" value="Pp3c11_15230"/>
</dbReference>
<keyword evidence="6 9" id="KW-0418">Kinase</keyword>
<dbReference type="InterPro" id="IPR041429">
    <property type="entry name" value="ITPK1_N"/>
</dbReference>
<dbReference type="PANTHER" id="PTHR14217">
    <property type="entry name" value="INOSITOL-TETRAKISPHOSPHATE 1-KINASE"/>
    <property type="match status" value="1"/>
</dbReference>
<keyword evidence="3 9" id="KW-0808">Transferase</keyword>
<dbReference type="GO" id="GO:0052726">
    <property type="term" value="F:inositol-1,3,4-trisphosphate 5-kinase activity"/>
    <property type="evidence" value="ECO:0000318"/>
    <property type="project" value="GO_Central"/>
</dbReference>
<feature type="binding site" evidence="11">
    <location>
        <position position="282"/>
    </location>
    <ligand>
        <name>Mg(2+)</name>
        <dbReference type="ChEBI" id="CHEBI:18420"/>
        <label>2</label>
    </ligand>
</feature>
<feature type="binding site" evidence="10">
    <location>
        <position position="282"/>
    </location>
    <ligand>
        <name>1D-myo-inositol 1,3,4-trisphosphate</name>
        <dbReference type="ChEBI" id="CHEBI:58414"/>
    </ligand>
</feature>
<dbReference type="Gramene" id="Pp3c11_15230V3.2">
    <property type="protein sequence ID" value="PAC:32959316.CDS.1"/>
    <property type="gene ID" value="Pp3c11_15230"/>
</dbReference>
<name>A9RIR3_PHYPA</name>
<reference evidence="13 15" key="1">
    <citation type="journal article" date="2008" name="Science">
        <title>The Physcomitrella genome reveals evolutionary insights into the conquest of land by plants.</title>
        <authorList>
            <person name="Rensing S."/>
            <person name="Lang D."/>
            <person name="Zimmer A."/>
            <person name="Terry A."/>
            <person name="Salamov A."/>
            <person name="Shapiro H."/>
            <person name="Nishiyama T."/>
            <person name="Perroud P.-F."/>
            <person name="Lindquist E."/>
            <person name="Kamisugi Y."/>
            <person name="Tanahashi T."/>
            <person name="Sakakibara K."/>
            <person name="Fujita T."/>
            <person name="Oishi K."/>
            <person name="Shin-I T."/>
            <person name="Kuroki Y."/>
            <person name="Toyoda A."/>
            <person name="Suzuki Y."/>
            <person name="Hashimoto A."/>
            <person name="Yamaguchi K."/>
            <person name="Sugano A."/>
            <person name="Kohara Y."/>
            <person name="Fujiyama A."/>
            <person name="Anterola A."/>
            <person name="Aoki S."/>
            <person name="Ashton N."/>
            <person name="Barbazuk W.B."/>
            <person name="Barker E."/>
            <person name="Bennetzen J."/>
            <person name="Bezanilla M."/>
            <person name="Blankenship R."/>
            <person name="Cho S.H."/>
            <person name="Dutcher S."/>
            <person name="Estelle M."/>
            <person name="Fawcett J.A."/>
            <person name="Gundlach H."/>
            <person name="Hanada K."/>
            <person name="Heyl A."/>
            <person name="Hicks K.A."/>
            <person name="Hugh J."/>
            <person name="Lohr M."/>
            <person name="Mayer K."/>
            <person name="Melkozernov A."/>
            <person name="Murata T."/>
            <person name="Nelson D."/>
            <person name="Pils B."/>
            <person name="Prigge M."/>
            <person name="Reiss B."/>
            <person name="Renner T."/>
            <person name="Rombauts S."/>
            <person name="Rushton P."/>
            <person name="Sanderfoot A."/>
            <person name="Schween G."/>
            <person name="Shiu S.-H."/>
            <person name="Stueber K."/>
            <person name="Theodoulou F.L."/>
            <person name="Tu H."/>
            <person name="Van de Peer Y."/>
            <person name="Verrier P.J."/>
            <person name="Waters E."/>
            <person name="Wood A."/>
            <person name="Yang L."/>
            <person name="Cove D."/>
            <person name="Cuming A."/>
            <person name="Hasebe M."/>
            <person name="Lucas S."/>
            <person name="Mishler D.B."/>
            <person name="Reski R."/>
            <person name="Grigoriev I."/>
            <person name="Quatrano R.S."/>
            <person name="Boore J.L."/>
        </authorList>
    </citation>
    <scope>NUCLEOTIDE SEQUENCE [LARGE SCALE GENOMIC DNA]</scope>
    <source>
        <strain evidence="14 15">cv. Gransden 2004</strain>
    </source>
</reference>
<sequence>MSSAEEAFVVGYALAEKKVTSFLTPSLIEHARSKGVNLVAVDMKKPLEEQGPFDAIIHKHGGDSWTQELVEYKDRHPSVILIDPPASIEKLLHRVTMLEAVAHIKVTEGLGTVGIPKQLIVDSEEMLNDDKAIAELTFPVISKPMVADGSATSHAMYLLFNSKGLHKLKPPMVLQEFINHGGVIFKVYVAGKYVQCVRRHSLPDVHEDQVASAEEPLPFAQISNAVSGATMGDNVTKAELPPKEFIADVAKGLRENLGLNLFNFDVIKDSGAGNHYYVIDINYFPGYAKMPDFETVLTDFLLELRHEKSSTSTPAADSLADSIASNLDVSVEEA</sequence>
<reference evidence="13 15" key="2">
    <citation type="journal article" date="2018" name="Plant J.">
        <title>The Physcomitrella patens chromosome-scale assembly reveals moss genome structure and evolution.</title>
        <authorList>
            <person name="Lang D."/>
            <person name="Ullrich K.K."/>
            <person name="Murat F."/>
            <person name="Fuchs J."/>
            <person name="Jenkins J."/>
            <person name="Haas F.B."/>
            <person name="Piednoel M."/>
            <person name="Gundlach H."/>
            <person name="Van Bel M."/>
            <person name="Meyberg R."/>
            <person name="Vives C."/>
            <person name="Morata J."/>
            <person name="Symeonidi A."/>
            <person name="Hiss M."/>
            <person name="Muchero W."/>
            <person name="Kamisugi Y."/>
            <person name="Saleh O."/>
            <person name="Blanc G."/>
            <person name="Decker E.L."/>
            <person name="van Gessel N."/>
            <person name="Grimwood J."/>
            <person name="Hayes R.D."/>
            <person name="Graham S.W."/>
            <person name="Gunter L.E."/>
            <person name="McDaniel S.F."/>
            <person name="Hoernstein S.N.W."/>
            <person name="Larsson A."/>
            <person name="Li F.W."/>
            <person name="Perroud P.F."/>
            <person name="Phillips J."/>
            <person name="Ranjan P."/>
            <person name="Rokshar D.S."/>
            <person name="Rothfels C.J."/>
            <person name="Schneider L."/>
            <person name="Shu S."/>
            <person name="Stevenson D.W."/>
            <person name="Thummler F."/>
            <person name="Tillich M."/>
            <person name="Villarreal Aguilar J.C."/>
            <person name="Widiez T."/>
            <person name="Wong G.K."/>
            <person name="Wymore A."/>
            <person name="Zhang Y."/>
            <person name="Zimmer A.D."/>
            <person name="Quatrano R.S."/>
            <person name="Mayer K.F.X."/>
            <person name="Goodstein D."/>
            <person name="Casacuberta J.M."/>
            <person name="Vandepoele K."/>
            <person name="Reski R."/>
            <person name="Cuming A.C."/>
            <person name="Tuskan G.A."/>
            <person name="Maumus F."/>
            <person name="Salse J."/>
            <person name="Schmutz J."/>
            <person name="Rensing S.A."/>
        </authorList>
    </citation>
    <scope>NUCLEOTIDE SEQUENCE [LARGE SCALE GENOMIC DNA]</scope>
    <source>
        <strain evidence="14 15">cv. Gransden 2004</strain>
    </source>
</reference>
<dbReference type="STRING" id="3218.A9RIR3"/>
<evidence type="ECO:0000313" key="15">
    <source>
        <dbReference type="Proteomes" id="UP000006727"/>
    </source>
</evidence>
<dbReference type="RefSeq" id="XP_024389706.1">
    <property type="nucleotide sequence ID" value="XM_024533938.2"/>
</dbReference>
<dbReference type="InterPro" id="IPR040464">
    <property type="entry name" value="InsP(3)kin_ATP-grasp"/>
</dbReference>
<dbReference type="Gramene" id="Pp3c11_15230V3.3">
    <property type="protein sequence ID" value="PAC:32959317.CDS.1"/>
    <property type="gene ID" value="Pp3c11_15230"/>
</dbReference>
<dbReference type="RefSeq" id="XP_024389707.1">
    <property type="nucleotide sequence ID" value="XM_024533939.2"/>
</dbReference>
<dbReference type="GO" id="GO:0032957">
    <property type="term" value="P:inositol trisphosphate metabolic process"/>
    <property type="evidence" value="ECO:0007669"/>
    <property type="project" value="InterPro"/>
</dbReference>
<evidence type="ECO:0000259" key="12">
    <source>
        <dbReference type="PROSITE" id="PS50975"/>
    </source>
</evidence>
<evidence type="ECO:0000256" key="4">
    <source>
        <dbReference type="ARBA" id="ARBA00022723"/>
    </source>
</evidence>
<accession>A9RIR3</accession>
<dbReference type="HOGENOM" id="CLU_041857_0_0_1"/>
<dbReference type="PROSITE" id="PS50975">
    <property type="entry name" value="ATP_GRASP"/>
    <property type="match status" value="1"/>
</dbReference>
<evidence type="ECO:0000313" key="13">
    <source>
        <dbReference type="EMBL" id="PNR45287.1"/>
    </source>
</evidence>
<feature type="binding site" evidence="10">
    <location>
        <position position="154"/>
    </location>
    <ligand>
        <name>1D-myo-inositol 1,3,4-trisphosphate</name>
        <dbReference type="ChEBI" id="CHEBI:58414"/>
    </ligand>
</feature>
<dbReference type="Pfam" id="PF05770">
    <property type="entry name" value="Ins134_P3_kin"/>
    <property type="match status" value="1"/>
</dbReference>
<dbReference type="OrthoDB" id="25308at2759"/>
<dbReference type="KEGG" id="ppp:112289031"/>
<dbReference type="Gramene" id="Pp3c11_15230V3.1">
    <property type="protein sequence ID" value="PAC:32959315.CDS.1"/>
    <property type="gene ID" value="Pp3c11_15230"/>
</dbReference>
<dbReference type="Pfam" id="PF17927">
    <property type="entry name" value="Ins134_P3_kin_N"/>
    <property type="match status" value="1"/>
</dbReference>
<feature type="binding site" evidence="11">
    <location>
        <position position="280"/>
    </location>
    <ligand>
        <name>Mg(2+)</name>
        <dbReference type="ChEBI" id="CHEBI:18420"/>
        <label>2</label>
    </ligand>
</feature>
<dbReference type="AlphaFoldDB" id="A9RIR3"/>
<dbReference type="GO" id="GO:0047325">
    <property type="term" value="F:inositol-3,4,5,6-tetrakisphosphate 1-kinase activity"/>
    <property type="evidence" value="ECO:0000318"/>
    <property type="project" value="GO_Central"/>
</dbReference>
<evidence type="ECO:0000256" key="10">
    <source>
        <dbReference type="PIRSR" id="PIRSR038186-1"/>
    </source>
</evidence>
<dbReference type="InterPro" id="IPR011761">
    <property type="entry name" value="ATP-grasp"/>
</dbReference>
<evidence type="ECO:0000256" key="7">
    <source>
        <dbReference type="ARBA" id="ARBA00022840"/>
    </source>
</evidence>
<comment type="function">
    <text evidence="9">Kinase that can phosphorylate various inositol polyphosphate such as Ins(3,4,5,6)P4 or Ins(1,3,4)P3.</text>
</comment>
<feature type="binding site" evidence="10">
    <location>
        <begin position="175"/>
        <end position="186"/>
    </location>
    <ligand>
        <name>ATP</name>
        <dbReference type="ChEBI" id="CHEBI:30616"/>
    </ligand>
</feature>
<dbReference type="OMA" id="MVTKKSH"/>
<feature type="binding site" evidence="10">
    <location>
        <position position="286"/>
    </location>
    <ligand>
        <name>1D-myo-inositol 1,3,4-trisphosphate</name>
        <dbReference type="ChEBI" id="CHEBI:58414"/>
    </ligand>
</feature>
<dbReference type="InterPro" id="IPR008656">
    <property type="entry name" value="Inositol_tetrakis-P_1-kinase"/>
</dbReference>
<dbReference type="PIRSF" id="PIRSF038186">
    <property type="entry name" value="ITPK"/>
    <property type="match status" value="1"/>
</dbReference>
<evidence type="ECO:0000256" key="3">
    <source>
        <dbReference type="ARBA" id="ARBA00022679"/>
    </source>
</evidence>
<evidence type="ECO:0000256" key="2">
    <source>
        <dbReference type="ARBA" id="ARBA00011245"/>
    </source>
</evidence>
<comment type="subunit">
    <text evidence="2 9">Monomer.</text>
</comment>
<evidence type="ECO:0000256" key="5">
    <source>
        <dbReference type="ARBA" id="ARBA00022741"/>
    </source>
</evidence>
<keyword evidence="4 9" id="KW-0479">Metal-binding</keyword>
<proteinExistence type="inferred from homology"/>
<dbReference type="SUPFAM" id="SSF56059">
    <property type="entry name" value="Glutathione synthetase ATP-binding domain-like"/>
    <property type="match status" value="1"/>
</dbReference>
<keyword evidence="5 9" id="KW-0547">Nucleotide-binding</keyword>
<dbReference type="GO" id="GO:0005524">
    <property type="term" value="F:ATP binding"/>
    <property type="evidence" value="ECO:0007669"/>
    <property type="project" value="UniProtKB-UniRule"/>
</dbReference>
<evidence type="ECO:0000313" key="14">
    <source>
        <dbReference type="EnsemblPlants" id="PAC:32959315.CDS.1"/>
    </source>
</evidence>
<dbReference type="EnsemblPlants" id="Pp3c11_15230V3.3">
    <property type="protein sequence ID" value="PAC:32959317.CDS.1"/>
    <property type="gene ID" value="Pp3c11_15230"/>
</dbReference>
<gene>
    <name evidence="14" type="primary">LOC112289031</name>
    <name evidence="13" type="ORF">PHYPA_015058</name>
</gene>
<dbReference type="GeneID" id="112289031"/>
<feature type="binding site" evidence="10">
    <location>
        <position position="18"/>
    </location>
    <ligand>
        <name>1D-myo-inositol 1,3,4-trisphosphate</name>
        <dbReference type="ChEBI" id="CHEBI:58414"/>
    </ligand>
</feature>
<dbReference type="GO" id="GO:0052725">
    <property type="term" value="F:inositol-1,3,4-trisphosphate 6-kinase activity"/>
    <property type="evidence" value="ECO:0000318"/>
    <property type="project" value="GO_Central"/>
</dbReference>
<dbReference type="eggNOG" id="ENOG502QQS1">
    <property type="taxonomic scope" value="Eukaryota"/>
</dbReference>
<feature type="binding site" evidence="11">
    <location>
        <position position="265"/>
    </location>
    <ligand>
        <name>Mg(2+)</name>
        <dbReference type="ChEBI" id="CHEBI:18420"/>
        <label>1</label>
    </ligand>
</feature>
<feature type="binding site" evidence="10">
    <location>
        <position position="59"/>
    </location>
    <ligand>
        <name>1D-myo-inositol 1,3,4-trisphosphate</name>
        <dbReference type="ChEBI" id="CHEBI:58414"/>
    </ligand>
</feature>
<evidence type="ECO:0000256" key="11">
    <source>
        <dbReference type="PIRSR" id="PIRSR038186-2"/>
    </source>
</evidence>
<feature type="binding site" evidence="10">
    <location>
        <position position="201"/>
    </location>
    <ligand>
        <name>ATP</name>
        <dbReference type="ChEBI" id="CHEBI:30616"/>
    </ligand>
</feature>
<dbReference type="Gene3D" id="3.30.470.20">
    <property type="entry name" value="ATP-grasp fold, B domain"/>
    <property type="match status" value="1"/>
</dbReference>